<dbReference type="Gene3D" id="3.40.225.10">
    <property type="entry name" value="Class II aldolase/adducin N-terminal domain"/>
    <property type="match status" value="1"/>
</dbReference>
<keyword evidence="5" id="KW-1185">Reference proteome</keyword>
<dbReference type="InterPro" id="IPR001303">
    <property type="entry name" value="Aldolase_II/adducin_N"/>
</dbReference>
<gene>
    <name evidence="4" type="ORF">M9978_20515</name>
</gene>
<name>A0A9X2KNI0_9SPHN</name>
<comment type="similarity">
    <text evidence="1">Belongs to the aldolase class II family.</text>
</comment>
<evidence type="ECO:0000313" key="4">
    <source>
        <dbReference type="EMBL" id="MCP3732807.1"/>
    </source>
</evidence>
<protein>
    <submittedName>
        <fullName evidence="4">Class II aldolase/adducin family protein</fullName>
    </submittedName>
</protein>
<dbReference type="Pfam" id="PF00596">
    <property type="entry name" value="Aldolase_II"/>
    <property type="match status" value="1"/>
</dbReference>
<dbReference type="SMART" id="SM01007">
    <property type="entry name" value="Aldolase_II"/>
    <property type="match status" value="1"/>
</dbReference>
<dbReference type="GO" id="GO:0051015">
    <property type="term" value="F:actin filament binding"/>
    <property type="evidence" value="ECO:0007669"/>
    <property type="project" value="TreeGrafter"/>
</dbReference>
<dbReference type="InterPro" id="IPR051017">
    <property type="entry name" value="Aldolase-II_Adducin_sf"/>
</dbReference>
<feature type="domain" description="Class II aldolase/adducin N-terminal" evidence="3">
    <location>
        <begin position="28"/>
        <end position="208"/>
    </location>
</feature>
<dbReference type="SUPFAM" id="SSF53639">
    <property type="entry name" value="AraD/HMP-PK domain-like"/>
    <property type="match status" value="1"/>
</dbReference>
<comment type="caution">
    <text evidence="4">The sequence shown here is derived from an EMBL/GenBank/DDBJ whole genome shotgun (WGS) entry which is preliminary data.</text>
</comment>
<dbReference type="InterPro" id="IPR036409">
    <property type="entry name" value="Aldolase_II/adducin_N_sf"/>
</dbReference>
<evidence type="ECO:0000259" key="3">
    <source>
        <dbReference type="SMART" id="SM01007"/>
    </source>
</evidence>
<accession>A0A9X2KNI0</accession>
<dbReference type="GO" id="GO:0005856">
    <property type="term" value="C:cytoskeleton"/>
    <property type="evidence" value="ECO:0007669"/>
    <property type="project" value="TreeGrafter"/>
</dbReference>
<dbReference type="AlphaFoldDB" id="A0A9X2KNI0"/>
<dbReference type="EMBL" id="JAMLDX010000023">
    <property type="protein sequence ID" value="MCP3732807.1"/>
    <property type="molecule type" value="Genomic_DNA"/>
</dbReference>
<dbReference type="PANTHER" id="PTHR10672">
    <property type="entry name" value="ADDUCIN"/>
    <property type="match status" value="1"/>
</dbReference>
<organism evidence="4 5">
    <name type="scientific">Sphingomonas tagetis</name>
    <dbReference type="NCBI Taxonomy" id="2949092"/>
    <lineage>
        <taxon>Bacteria</taxon>
        <taxon>Pseudomonadati</taxon>
        <taxon>Pseudomonadota</taxon>
        <taxon>Alphaproteobacteria</taxon>
        <taxon>Sphingomonadales</taxon>
        <taxon>Sphingomonadaceae</taxon>
        <taxon>Sphingomonas</taxon>
    </lineage>
</organism>
<evidence type="ECO:0000313" key="5">
    <source>
        <dbReference type="Proteomes" id="UP001139451"/>
    </source>
</evidence>
<evidence type="ECO:0000256" key="1">
    <source>
        <dbReference type="ARBA" id="ARBA00037961"/>
    </source>
</evidence>
<dbReference type="Proteomes" id="UP001139451">
    <property type="component" value="Unassembled WGS sequence"/>
</dbReference>
<feature type="region of interest" description="Disordered" evidence="2">
    <location>
        <begin position="1"/>
        <end position="21"/>
    </location>
</feature>
<dbReference type="NCBIfam" id="NF005451">
    <property type="entry name" value="PRK07044.1"/>
    <property type="match status" value="1"/>
</dbReference>
<proteinExistence type="inferred from homology"/>
<reference evidence="4" key="1">
    <citation type="submission" date="2022-05" db="EMBL/GenBank/DDBJ databases">
        <title>Sphingomonas sp. strain MG17 Genome sequencing and assembly.</title>
        <authorList>
            <person name="Kim I."/>
        </authorList>
    </citation>
    <scope>NUCLEOTIDE SEQUENCE</scope>
    <source>
        <strain evidence="4">MG17</strain>
    </source>
</reference>
<evidence type="ECO:0000256" key="2">
    <source>
        <dbReference type="SAM" id="MobiDB-lite"/>
    </source>
</evidence>
<dbReference type="PANTHER" id="PTHR10672:SF3">
    <property type="entry name" value="PROTEIN HU-LI TAI SHAO"/>
    <property type="match status" value="1"/>
</dbReference>
<sequence>MKLQQLPAARHEESTAQAMSADEASIRRDLAACYRLVALNSWDDLTATHISARLPGAADEFLINPHGLLFEEITASSLVKVNHAGETLAPTPYPINPAGFVIHSAIHMARADAGCVIHLHTRDGMAVSALEEGLLPLTQQAILVMSELSFHDYEGVATDLDERVRLQRDLGQKNLMFLRNHGTLAVGRTVREAFRSIANLETACAAQVAALSMGRPLHFPDPHVAAEADRKFSRDMMAASAERNWPALLRKLDRESPGYAD</sequence>